<evidence type="ECO:0000259" key="4">
    <source>
        <dbReference type="PROSITE" id="PS50042"/>
    </source>
</evidence>
<accession>A0A2C9DBX8</accession>
<feature type="domain" description="HTH crp-type" evidence="5">
    <location>
        <begin position="151"/>
        <end position="216"/>
    </location>
</feature>
<dbReference type="RefSeq" id="WP_245884019.1">
    <property type="nucleotide sequence ID" value="NZ_LT960614.1"/>
</dbReference>
<protein>
    <submittedName>
        <fullName evidence="6">cAMP regulatory protein</fullName>
    </submittedName>
</protein>
<keyword evidence="1" id="KW-0805">Transcription regulation</keyword>
<dbReference type="GO" id="GO:0005829">
    <property type="term" value="C:cytosol"/>
    <property type="evidence" value="ECO:0007669"/>
    <property type="project" value="TreeGrafter"/>
</dbReference>
<dbReference type="Gene3D" id="1.10.10.10">
    <property type="entry name" value="Winged helix-like DNA-binding domain superfamily/Winged helix DNA-binding domain"/>
    <property type="match status" value="1"/>
</dbReference>
<dbReference type="InterPro" id="IPR018490">
    <property type="entry name" value="cNMP-bd_dom_sf"/>
</dbReference>
<evidence type="ECO:0000256" key="3">
    <source>
        <dbReference type="ARBA" id="ARBA00023163"/>
    </source>
</evidence>
<proteinExistence type="predicted"/>
<evidence type="ECO:0000259" key="5">
    <source>
        <dbReference type="PROSITE" id="PS51063"/>
    </source>
</evidence>
<evidence type="ECO:0000313" key="7">
    <source>
        <dbReference type="Proteomes" id="UP000223606"/>
    </source>
</evidence>
<dbReference type="PROSITE" id="PS00889">
    <property type="entry name" value="CNMP_BINDING_2"/>
    <property type="match status" value="1"/>
</dbReference>
<gene>
    <name evidence="6" type="primary">crp_2</name>
    <name evidence="6" type="ORF">HDIA_4266</name>
</gene>
<feature type="domain" description="Cyclic nucleotide-binding" evidence="4">
    <location>
        <begin position="17"/>
        <end position="137"/>
    </location>
</feature>
<dbReference type="PRINTS" id="PR00103">
    <property type="entry name" value="CAMPKINASE"/>
</dbReference>
<dbReference type="Gene3D" id="2.60.120.10">
    <property type="entry name" value="Jelly Rolls"/>
    <property type="match status" value="1"/>
</dbReference>
<sequence length="229" mass="25504">MSTTISPLVAAISTNPIFSGLGPETIEKIAELTVTVRLAEGETLFLKGDPGDALYCVRRGRIHIMATTAGGKHLIMNVLGSGDVFGEIALLDGRERSADAVAAEATELLTIRRSDFHDLLKRQPEISLHLMELLCERLRWTSGRMEEVSLLPLPARLARRLLKLADDFGEEIEISQEKLSTLVGVTRETVNRQLQIWKRADIIALDRSRVTIKDEPRLIREARLADEDD</sequence>
<dbReference type="InterPro" id="IPR036388">
    <property type="entry name" value="WH-like_DNA-bd_sf"/>
</dbReference>
<dbReference type="EMBL" id="LT960614">
    <property type="protein sequence ID" value="SON57807.1"/>
    <property type="molecule type" value="Genomic_DNA"/>
</dbReference>
<dbReference type="Pfam" id="PF13545">
    <property type="entry name" value="HTH_Crp_2"/>
    <property type="match status" value="1"/>
</dbReference>
<keyword evidence="2" id="KW-0238">DNA-binding</keyword>
<name>A0A2C9DBX8_9HYPH</name>
<dbReference type="PROSITE" id="PS51063">
    <property type="entry name" value="HTH_CRP_2"/>
    <property type="match status" value="1"/>
</dbReference>
<keyword evidence="3" id="KW-0804">Transcription</keyword>
<dbReference type="Proteomes" id="UP000223606">
    <property type="component" value="Chromosome 1"/>
</dbReference>
<dbReference type="GO" id="GO:0003700">
    <property type="term" value="F:DNA-binding transcription factor activity"/>
    <property type="evidence" value="ECO:0007669"/>
    <property type="project" value="TreeGrafter"/>
</dbReference>
<dbReference type="InterPro" id="IPR050397">
    <property type="entry name" value="Env_Response_Regulators"/>
</dbReference>
<dbReference type="SUPFAM" id="SSF51206">
    <property type="entry name" value="cAMP-binding domain-like"/>
    <property type="match status" value="1"/>
</dbReference>
<dbReference type="KEGG" id="hdi:HDIA_4266"/>
<dbReference type="InterPro" id="IPR000595">
    <property type="entry name" value="cNMP-bd_dom"/>
</dbReference>
<organism evidence="6 7">
    <name type="scientific">Hartmannibacter diazotrophicus</name>
    <dbReference type="NCBI Taxonomy" id="1482074"/>
    <lineage>
        <taxon>Bacteria</taxon>
        <taxon>Pseudomonadati</taxon>
        <taxon>Pseudomonadota</taxon>
        <taxon>Alphaproteobacteria</taxon>
        <taxon>Hyphomicrobiales</taxon>
        <taxon>Pleomorphomonadaceae</taxon>
        <taxon>Hartmannibacter</taxon>
    </lineage>
</organism>
<dbReference type="SMART" id="SM00419">
    <property type="entry name" value="HTH_CRP"/>
    <property type="match status" value="1"/>
</dbReference>
<dbReference type="InterPro" id="IPR012318">
    <property type="entry name" value="HTH_CRP"/>
</dbReference>
<dbReference type="InterPro" id="IPR014710">
    <property type="entry name" value="RmlC-like_jellyroll"/>
</dbReference>
<dbReference type="SMART" id="SM00100">
    <property type="entry name" value="cNMP"/>
    <property type="match status" value="1"/>
</dbReference>
<dbReference type="InterPro" id="IPR036390">
    <property type="entry name" value="WH_DNA-bd_sf"/>
</dbReference>
<evidence type="ECO:0000313" key="6">
    <source>
        <dbReference type="EMBL" id="SON57807.1"/>
    </source>
</evidence>
<reference evidence="7" key="1">
    <citation type="submission" date="2017-09" db="EMBL/GenBank/DDBJ databases">
        <title>Genome sequence of Nannocystis excedens DSM 71.</title>
        <authorList>
            <person name="Blom J."/>
        </authorList>
    </citation>
    <scope>NUCLEOTIDE SEQUENCE [LARGE SCALE GENOMIC DNA]</scope>
    <source>
        <strain evidence="7">type strain: E19</strain>
    </source>
</reference>
<dbReference type="PANTHER" id="PTHR24567:SF68">
    <property type="entry name" value="DNA-BINDING TRANSCRIPTIONAL DUAL REGULATOR CRP"/>
    <property type="match status" value="1"/>
</dbReference>
<dbReference type="Pfam" id="PF00027">
    <property type="entry name" value="cNMP_binding"/>
    <property type="match status" value="1"/>
</dbReference>
<evidence type="ECO:0000256" key="2">
    <source>
        <dbReference type="ARBA" id="ARBA00023125"/>
    </source>
</evidence>
<evidence type="ECO:0000256" key="1">
    <source>
        <dbReference type="ARBA" id="ARBA00023015"/>
    </source>
</evidence>
<dbReference type="AlphaFoldDB" id="A0A2C9DBX8"/>
<keyword evidence="7" id="KW-1185">Reference proteome</keyword>
<dbReference type="SUPFAM" id="SSF46785">
    <property type="entry name" value="Winged helix' DNA-binding domain"/>
    <property type="match status" value="1"/>
</dbReference>
<dbReference type="PROSITE" id="PS50042">
    <property type="entry name" value="CNMP_BINDING_3"/>
    <property type="match status" value="1"/>
</dbReference>
<dbReference type="InterPro" id="IPR018488">
    <property type="entry name" value="cNMP-bd_CS"/>
</dbReference>
<dbReference type="CDD" id="cd00038">
    <property type="entry name" value="CAP_ED"/>
    <property type="match status" value="1"/>
</dbReference>
<dbReference type="GO" id="GO:0003677">
    <property type="term" value="F:DNA binding"/>
    <property type="evidence" value="ECO:0007669"/>
    <property type="project" value="UniProtKB-KW"/>
</dbReference>
<dbReference type="PANTHER" id="PTHR24567">
    <property type="entry name" value="CRP FAMILY TRANSCRIPTIONAL REGULATORY PROTEIN"/>
    <property type="match status" value="1"/>
</dbReference>